<dbReference type="Proteomes" id="UP001148614">
    <property type="component" value="Unassembled WGS sequence"/>
</dbReference>
<gene>
    <name evidence="1" type="ORF">NPX13_g4542</name>
</gene>
<comment type="caution">
    <text evidence="1">The sequence shown here is derived from an EMBL/GenBank/DDBJ whole genome shotgun (WGS) entry which is preliminary data.</text>
</comment>
<dbReference type="AlphaFoldDB" id="A0A9W8TP11"/>
<dbReference type="EMBL" id="JANPWZ010000649">
    <property type="protein sequence ID" value="KAJ3573896.1"/>
    <property type="molecule type" value="Genomic_DNA"/>
</dbReference>
<organism evidence="1 2">
    <name type="scientific">Xylaria arbuscula</name>
    <dbReference type="NCBI Taxonomy" id="114810"/>
    <lineage>
        <taxon>Eukaryota</taxon>
        <taxon>Fungi</taxon>
        <taxon>Dikarya</taxon>
        <taxon>Ascomycota</taxon>
        <taxon>Pezizomycotina</taxon>
        <taxon>Sordariomycetes</taxon>
        <taxon>Xylariomycetidae</taxon>
        <taxon>Xylariales</taxon>
        <taxon>Xylariaceae</taxon>
        <taxon>Xylaria</taxon>
    </lineage>
</organism>
<accession>A0A9W8TP11</accession>
<sequence length="278" mass="31147">MATHAFTQTLLGLPEPLEKGSVSLSFDVKKTASASGVATTTTVEDENIIYVDIIPTAPEAAAMLQECQNDVGLTSSFWSLKATEAVDAKVAEGKIPKTDADFEIKKSNFKIRVMEYGIQHSGWMSLQTTQNAHKKWTSETGNLHDQILKTILSGLGIPDKSLPQFENILQSISEGIKGTKSHSAEQTKWILLTLYRYDAVQNKIFATMRTIYFSVNQKQVEFTKSKKETGVNNDFELMYKQDDYLLNNGVWDGARDGVKVWIDTRDTKLVREPWDVDV</sequence>
<evidence type="ECO:0000313" key="1">
    <source>
        <dbReference type="EMBL" id="KAJ3573896.1"/>
    </source>
</evidence>
<proteinExistence type="predicted"/>
<keyword evidence="2" id="KW-1185">Reference proteome</keyword>
<evidence type="ECO:0000313" key="2">
    <source>
        <dbReference type="Proteomes" id="UP001148614"/>
    </source>
</evidence>
<name>A0A9W8TP11_9PEZI</name>
<reference evidence="1" key="1">
    <citation type="submission" date="2022-07" db="EMBL/GenBank/DDBJ databases">
        <title>Genome Sequence of Xylaria arbuscula.</title>
        <authorList>
            <person name="Buettner E."/>
        </authorList>
    </citation>
    <scope>NUCLEOTIDE SEQUENCE</scope>
    <source>
        <strain evidence="1">VT107</strain>
    </source>
</reference>
<protein>
    <submittedName>
        <fullName evidence="1">Uncharacterized protein</fullName>
    </submittedName>
</protein>